<organism evidence="4 5">
    <name type="scientific">Mesorhizobium qingshengii</name>
    <dbReference type="NCBI Taxonomy" id="1165689"/>
    <lineage>
        <taxon>Bacteria</taxon>
        <taxon>Pseudomonadati</taxon>
        <taxon>Pseudomonadota</taxon>
        <taxon>Alphaproteobacteria</taxon>
        <taxon>Hyphomicrobiales</taxon>
        <taxon>Phyllobacteriaceae</taxon>
        <taxon>Mesorhizobium</taxon>
    </lineage>
</organism>
<dbReference type="Pfam" id="PF01935">
    <property type="entry name" value="DUF87"/>
    <property type="match status" value="1"/>
</dbReference>
<feature type="compositionally biased region" description="Basic and acidic residues" evidence="1">
    <location>
        <begin position="717"/>
        <end position="726"/>
    </location>
</feature>
<evidence type="ECO:0000256" key="1">
    <source>
        <dbReference type="SAM" id="MobiDB-lite"/>
    </source>
</evidence>
<accession>A0A1G5W1Q5</accession>
<gene>
    <name evidence="4" type="ORF">SAMN02927914_01042</name>
</gene>
<feature type="region of interest" description="Disordered" evidence="1">
    <location>
        <begin position="712"/>
        <end position="731"/>
    </location>
</feature>
<evidence type="ECO:0000313" key="4">
    <source>
        <dbReference type="EMBL" id="SDA51864.1"/>
    </source>
</evidence>
<keyword evidence="2" id="KW-0472">Membrane</keyword>
<sequence>MDSEPRIRAIALAIYLAALLAVQYECVNTGLSPNENAIWLYGGIASLLFGSRLLNPYFTAPADAATNGFVALMAILPAFPIIKAGTTDAYVLGAITAFCGFVSAGSVVVIIARRSQGAWQGRWVSGLDRAVKGLGSPNIIFSALIIAAVWLFHRDRPHEVFAIMTALAAIVIFRPFESAVAFFVWLANLPYPIAKTDIVGSIAAYQSPGIVLIRQNDARRIPRGTPMVISDQHGPPQLGVALNYVGRDEGNLLRAVTAPLPASIASRVSIAGGGEDGIAVLAAIEPGEAEAIPALQWVERLCGIVDSDTTLEYMQFEVVDESGLSEGCLVEARIGDQRSVIYQIIEGLTREEIVQQKNKYGYARAKARKIGAWNHEDSKFAPVPWLPRINAPVFLMKSEGHEPEAASIGHFPNTPYGVRVDISPAVSHNTAILGILGVGKSYLAIELVERMIAEGIKVFCLDLTNQYEVMLSDFISPVHEAAKRDELIAAGRGGKPDKNRQLGGSINDFKKAVLAQLKEFASGVDDHFLRIVNPAQFVVTKQPSFMKDGDAELMRLSPSEITAVFSEAALIVCQELGMTDKARMCLVYEEAHTLVPEWNSVAQEGDRTATASSARAILQGRKYGLGCLLITQRTANVTKTILNQCNTIFAMRTFDDTGREFLGNYIGSDYASVLPSLQPRYAVIFGKASSCENPVLVRLNDNDDFRNVFRPIHPPKKPQDQDKGPDAEAAAAEGAQIVDAGALSADEEEGFFLEEAVTVASD</sequence>
<evidence type="ECO:0000256" key="2">
    <source>
        <dbReference type="SAM" id="Phobius"/>
    </source>
</evidence>
<dbReference type="STRING" id="1165689.SAMN02927914_01042"/>
<dbReference type="InterPro" id="IPR008571">
    <property type="entry name" value="HerA-like"/>
</dbReference>
<dbReference type="PANTHER" id="PTHR42957:SF1">
    <property type="entry name" value="HELICASE MJ1565-RELATED"/>
    <property type="match status" value="1"/>
</dbReference>
<proteinExistence type="predicted"/>
<dbReference type="SUPFAM" id="SSF52540">
    <property type="entry name" value="P-loop containing nucleoside triphosphate hydrolases"/>
    <property type="match status" value="1"/>
</dbReference>
<dbReference type="AlphaFoldDB" id="A0A1G5W1Q5"/>
<dbReference type="OrthoDB" id="9806951at2"/>
<feature type="transmembrane region" description="Helical" evidence="2">
    <location>
        <begin position="133"/>
        <end position="153"/>
    </location>
</feature>
<dbReference type="PANTHER" id="PTHR42957">
    <property type="entry name" value="HELICASE MJ1565-RELATED"/>
    <property type="match status" value="1"/>
</dbReference>
<evidence type="ECO:0000259" key="3">
    <source>
        <dbReference type="Pfam" id="PF01935"/>
    </source>
</evidence>
<feature type="transmembrane region" description="Helical" evidence="2">
    <location>
        <begin position="160"/>
        <end position="186"/>
    </location>
</feature>
<feature type="transmembrane region" description="Helical" evidence="2">
    <location>
        <begin position="64"/>
        <end position="82"/>
    </location>
</feature>
<protein>
    <recommendedName>
        <fullName evidence="3">Helicase HerA central domain-containing protein</fullName>
    </recommendedName>
</protein>
<feature type="transmembrane region" description="Helical" evidence="2">
    <location>
        <begin position="6"/>
        <end position="26"/>
    </location>
</feature>
<dbReference type="Gene3D" id="3.40.50.300">
    <property type="entry name" value="P-loop containing nucleotide triphosphate hydrolases"/>
    <property type="match status" value="1"/>
</dbReference>
<dbReference type="InterPro" id="IPR027417">
    <property type="entry name" value="P-loop_NTPase"/>
</dbReference>
<keyword evidence="2" id="KW-1133">Transmembrane helix</keyword>
<dbReference type="EMBL" id="FMXM01000003">
    <property type="protein sequence ID" value="SDA51864.1"/>
    <property type="molecule type" value="Genomic_DNA"/>
</dbReference>
<evidence type="ECO:0000313" key="5">
    <source>
        <dbReference type="Proteomes" id="UP000198588"/>
    </source>
</evidence>
<name>A0A1G5W1Q5_9HYPH</name>
<feature type="transmembrane region" description="Helical" evidence="2">
    <location>
        <begin position="89"/>
        <end position="113"/>
    </location>
</feature>
<reference evidence="4 5" key="1">
    <citation type="submission" date="2016-10" db="EMBL/GenBank/DDBJ databases">
        <authorList>
            <person name="de Groot N.N."/>
        </authorList>
    </citation>
    <scope>NUCLEOTIDE SEQUENCE [LARGE SCALE GENOMIC DNA]</scope>
    <source>
        <strain evidence="4 5">CGMCC 1.12097</strain>
    </source>
</reference>
<dbReference type="Proteomes" id="UP000198588">
    <property type="component" value="Unassembled WGS sequence"/>
</dbReference>
<keyword evidence="2" id="KW-0812">Transmembrane</keyword>
<dbReference type="RefSeq" id="WP_091575936.1">
    <property type="nucleotide sequence ID" value="NZ_FMXM01000003.1"/>
</dbReference>
<dbReference type="InterPro" id="IPR002789">
    <property type="entry name" value="HerA_central"/>
</dbReference>
<feature type="domain" description="Helicase HerA central" evidence="3">
    <location>
        <begin position="408"/>
        <end position="471"/>
    </location>
</feature>